<comment type="caution">
    <text evidence="2">The sequence shown here is derived from an EMBL/GenBank/DDBJ whole genome shotgun (WGS) entry which is preliminary data.</text>
</comment>
<dbReference type="EMBL" id="AJAQ01000026">
    <property type="protein sequence ID" value="EOH92467.1"/>
    <property type="molecule type" value="Genomic_DNA"/>
</dbReference>
<feature type="domain" description="Nucleotidyl transferase" evidence="1">
    <location>
        <begin position="4"/>
        <end position="172"/>
    </location>
</feature>
<dbReference type="PATRIC" id="fig|1158607.3.peg.2906"/>
<dbReference type="InterPro" id="IPR016873">
    <property type="entry name" value="Caps_polysacc_synth_BcbE_prd"/>
</dbReference>
<dbReference type="AlphaFoldDB" id="R2Q7J9"/>
<dbReference type="RefSeq" id="WP_010757901.1">
    <property type="nucleotide sequence ID" value="NZ_ASWD01000001.1"/>
</dbReference>
<dbReference type="Proteomes" id="UP000013782">
    <property type="component" value="Unassembled WGS sequence"/>
</dbReference>
<evidence type="ECO:0000259" key="1">
    <source>
        <dbReference type="Pfam" id="PF00483"/>
    </source>
</evidence>
<protein>
    <recommendedName>
        <fullName evidence="1">Nucleotidyl transferase domain-containing protein</fullName>
    </recommendedName>
</protein>
<dbReference type="eggNOG" id="COG1209">
    <property type="taxonomic scope" value="Bacteria"/>
</dbReference>
<dbReference type="Pfam" id="PF00483">
    <property type="entry name" value="NTP_transferase"/>
    <property type="match status" value="1"/>
</dbReference>
<dbReference type="CDD" id="cd04183">
    <property type="entry name" value="GT2_BcE_like"/>
    <property type="match status" value="1"/>
</dbReference>
<keyword evidence="3" id="KW-1185">Reference proteome</keyword>
<evidence type="ECO:0000313" key="2">
    <source>
        <dbReference type="EMBL" id="EOH92467.1"/>
    </source>
</evidence>
<proteinExistence type="predicted"/>
<dbReference type="SUPFAM" id="SSF53448">
    <property type="entry name" value="Nucleotide-diphospho-sugar transferases"/>
    <property type="match status" value="1"/>
</dbReference>
<dbReference type="InterPro" id="IPR029044">
    <property type="entry name" value="Nucleotide-diphossugar_trans"/>
</dbReference>
<dbReference type="InterPro" id="IPR005835">
    <property type="entry name" value="NTP_transferase_dom"/>
</dbReference>
<reference evidence="2 3" key="1">
    <citation type="submission" date="2013-02" db="EMBL/GenBank/DDBJ databases">
        <title>The Genome Sequence of Enterococcus pallens BAA-351.</title>
        <authorList>
            <consortium name="The Broad Institute Genome Sequencing Platform"/>
            <consortium name="The Broad Institute Genome Sequencing Center for Infectious Disease"/>
            <person name="Earl A.M."/>
            <person name="Gilmore M.S."/>
            <person name="Lebreton F."/>
            <person name="Walker B."/>
            <person name="Young S.K."/>
            <person name="Zeng Q."/>
            <person name="Gargeya S."/>
            <person name="Fitzgerald M."/>
            <person name="Haas B."/>
            <person name="Abouelleil A."/>
            <person name="Alvarado L."/>
            <person name="Arachchi H.M."/>
            <person name="Berlin A.M."/>
            <person name="Chapman S.B."/>
            <person name="Dewar J."/>
            <person name="Goldberg J."/>
            <person name="Griggs A."/>
            <person name="Gujja S."/>
            <person name="Hansen M."/>
            <person name="Howarth C."/>
            <person name="Imamovic A."/>
            <person name="Larimer J."/>
            <person name="McCowan C."/>
            <person name="Murphy C."/>
            <person name="Neiman D."/>
            <person name="Pearson M."/>
            <person name="Priest M."/>
            <person name="Roberts A."/>
            <person name="Saif S."/>
            <person name="Shea T."/>
            <person name="Sisk P."/>
            <person name="Sykes S."/>
            <person name="Wortman J."/>
            <person name="Nusbaum C."/>
            <person name="Birren B."/>
        </authorList>
    </citation>
    <scope>NUCLEOTIDE SEQUENCE [LARGE SCALE GENOMIC DNA]</scope>
    <source>
        <strain evidence="2 3">ATCC BAA-351</strain>
    </source>
</reference>
<gene>
    <name evidence="2" type="ORF">UAU_02919</name>
</gene>
<dbReference type="HOGENOM" id="CLU_065567_2_0_9"/>
<evidence type="ECO:0000313" key="3">
    <source>
        <dbReference type="Proteomes" id="UP000013782"/>
    </source>
</evidence>
<organism evidence="2 3">
    <name type="scientific">Enterococcus pallens ATCC BAA-351</name>
    <dbReference type="NCBI Taxonomy" id="1158607"/>
    <lineage>
        <taxon>Bacteria</taxon>
        <taxon>Bacillati</taxon>
        <taxon>Bacillota</taxon>
        <taxon>Bacilli</taxon>
        <taxon>Lactobacillales</taxon>
        <taxon>Enterococcaceae</taxon>
        <taxon>Enterococcus</taxon>
    </lineage>
</organism>
<dbReference type="STRING" id="160454.RV10_GL004294"/>
<accession>R2Q7J9</accession>
<sequence length="245" mass="28511">MKIVITMAGKGSRFVKQGYQQPKHEIIAGKHSLFAWAMHSLENFFDEEFIFLVRKDAFSAHRLKQELSLLGINKYSIIELTSLTRGQADTVLQAEHLITDEEGLVIYNIDTTVQPRYLTKEMVLQGDGTVPVFQAQGNHWSFAKLNRQNKIIELAEKQPISEWGSVGFYYFRYWKDYKTAFHIMKEEIARQYGEIYIAPLYNYLIQQGKIINPVFLPKNGYASLGTPEELTEFIQRKINRFEGDW</sequence>
<dbReference type="Gene3D" id="3.90.550.10">
    <property type="entry name" value="Spore Coat Polysaccharide Biosynthesis Protein SpsA, Chain A"/>
    <property type="match status" value="1"/>
</dbReference>
<dbReference type="OrthoDB" id="9788272at2"/>
<dbReference type="PIRSF" id="PIRSF028162">
    <property type="entry name" value="BcbE_prd"/>
    <property type="match status" value="1"/>
</dbReference>
<name>R2Q7J9_9ENTE</name>